<dbReference type="Proteomes" id="UP000254258">
    <property type="component" value="Unassembled WGS sequence"/>
</dbReference>
<feature type="domain" description="Cytochrome c" evidence="6">
    <location>
        <begin position="319"/>
        <end position="409"/>
    </location>
</feature>
<feature type="binding site" description="axial binding residue" evidence="5">
    <location>
        <position position="66"/>
    </location>
    <ligand>
        <name>heme c</name>
        <dbReference type="ChEBI" id="CHEBI:61717"/>
        <label>1</label>
    </ligand>
    <ligandPart>
        <name>Fe</name>
        <dbReference type="ChEBI" id="CHEBI:18248"/>
    </ligandPart>
</feature>
<dbReference type="InterPro" id="IPR014353">
    <property type="entry name" value="Membr-bd_ADH_cyt_c"/>
</dbReference>
<evidence type="ECO:0000313" key="7">
    <source>
        <dbReference type="EMBL" id="RDS81263.1"/>
    </source>
</evidence>
<dbReference type="PANTHER" id="PTHR35008">
    <property type="entry name" value="BLL4482 PROTEIN-RELATED"/>
    <property type="match status" value="1"/>
</dbReference>
<keyword evidence="8" id="KW-1185">Reference proteome</keyword>
<feature type="binding site" description="covalent" evidence="4">
    <location>
        <position position="211"/>
    </location>
    <ligand>
        <name>heme c</name>
        <dbReference type="ChEBI" id="CHEBI:61717"/>
        <label>2</label>
    </ligand>
</feature>
<dbReference type="PANTHER" id="PTHR35008:SF4">
    <property type="entry name" value="BLL4482 PROTEIN"/>
    <property type="match status" value="1"/>
</dbReference>
<feature type="binding site" description="axial binding residue" evidence="5">
    <location>
        <position position="336"/>
    </location>
    <ligand>
        <name>heme c</name>
        <dbReference type="ChEBI" id="CHEBI:61717"/>
        <label>3</label>
    </ligand>
    <ligandPart>
        <name>Fe</name>
        <dbReference type="ChEBI" id="CHEBI:18248"/>
    </ligandPart>
</feature>
<dbReference type="InterPro" id="IPR009056">
    <property type="entry name" value="Cyt_c-like_dom"/>
</dbReference>
<dbReference type="GO" id="GO:0016020">
    <property type="term" value="C:membrane"/>
    <property type="evidence" value="ECO:0007669"/>
    <property type="project" value="InterPro"/>
</dbReference>
<dbReference type="RefSeq" id="WP_115495819.1">
    <property type="nucleotide sequence ID" value="NZ_QRBE01000006.1"/>
</dbReference>
<keyword evidence="1 4" id="KW-0349">Heme</keyword>
<keyword evidence="2 5" id="KW-0479">Metal-binding</keyword>
<dbReference type="Gene3D" id="1.10.760.10">
    <property type="entry name" value="Cytochrome c-like domain"/>
    <property type="match status" value="3"/>
</dbReference>
<dbReference type="GO" id="GO:0016614">
    <property type="term" value="F:oxidoreductase activity, acting on CH-OH group of donors"/>
    <property type="evidence" value="ECO:0007669"/>
    <property type="project" value="InterPro"/>
</dbReference>
<dbReference type="EMBL" id="QRBE01000006">
    <property type="protein sequence ID" value="RDS81263.1"/>
    <property type="molecule type" value="Genomic_DNA"/>
</dbReference>
<feature type="domain" description="Cytochrome c" evidence="6">
    <location>
        <begin position="48"/>
        <end position="151"/>
    </location>
</feature>
<evidence type="ECO:0000256" key="1">
    <source>
        <dbReference type="ARBA" id="ARBA00022617"/>
    </source>
</evidence>
<gene>
    <name evidence="7" type="ORF">DWU98_12075</name>
</gene>
<feature type="binding site" description="covalent" evidence="4">
    <location>
        <position position="332"/>
    </location>
    <ligand>
        <name>heme c</name>
        <dbReference type="ChEBI" id="CHEBI:61717"/>
        <label>3</label>
    </ligand>
</feature>
<evidence type="ECO:0000256" key="5">
    <source>
        <dbReference type="PIRSR" id="PIRSR000018-51"/>
    </source>
</evidence>
<evidence type="ECO:0000256" key="3">
    <source>
        <dbReference type="ARBA" id="ARBA00023004"/>
    </source>
</evidence>
<dbReference type="Pfam" id="PF00034">
    <property type="entry name" value="Cytochrom_C"/>
    <property type="match status" value="2"/>
</dbReference>
<keyword evidence="3 5" id="KW-0408">Iron</keyword>
<evidence type="ECO:0000259" key="6">
    <source>
        <dbReference type="PROSITE" id="PS51007"/>
    </source>
</evidence>
<evidence type="ECO:0000313" key="8">
    <source>
        <dbReference type="Proteomes" id="UP000254258"/>
    </source>
</evidence>
<evidence type="ECO:0000256" key="2">
    <source>
        <dbReference type="ARBA" id="ARBA00022723"/>
    </source>
</evidence>
<dbReference type="GO" id="GO:0009055">
    <property type="term" value="F:electron transfer activity"/>
    <property type="evidence" value="ECO:0007669"/>
    <property type="project" value="InterPro"/>
</dbReference>
<feature type="binding site" description="covalent" evidence="4">
    <location>
        <position position="208"/>
    </location>
    <ligand>
        <name>heme c</name>
        <dbReference type="ChEBI" id="CHEBI:61717"/>
        <label>2</label>
    </ligand>
</feature>
<dbReference type="GO" id="GO:0020037">
    <property type="term" value="F:heme binding"/>
    <property type="evidence" value="ECO:0007669"/>
    <property type="project" value="InterPro"/>
</dbReference>
<name>A0A370WYM0_9GAMM</name>
<dbReference type="AlphaFoldDB" id="A0A370WYM0"/>
<accession>A0A370WYM0</accession>
<feature type="binding site" description="covalent" evidence="4">
    <location>
        <position position="62"/>
    </location>
    <ligand>
        <name>heme c</name>
        <dbReference type="ChEBI" id="CHEBI:61717"/>
        <label>1</label>
    </ligand>
</feature>
<proteinExistence type="predicted"/>
<dbReference type="InterPro" id="IPR036909">
    <property type="entry name" value="Cyt_c-like_dom_sf"/>
</dbReference>
<feature type="binding site" description="axial binding residue" evidence="5">
    <location>
        <position position="212"/>
    </location>
    <ligand>
        <name>heme c</name>
        <dbReference type="ChEBI" id="CHEBI:61717"/>
        <label>2</label>
    </ligand>
    <ligandPart>
        <name>Fe</name>
        <dbReference type="ChEBI" id="CHEBI:18248"/>
    </ligandPart>
</feature>
<organism evidence="7 8">
    <name type="scientific">Dyella monticola</name>
    <dbReference type="NCBI Taxonomy" id="1927958"/>
    <lineage>
        <taxon>Bacteria</taxon>
        <taxon>Pseudomonadati</taxon>
        <taxon>Pseudomonadota</taxon>
        <taxon>Gammaproteobacteria</taxon>
        <taxon>Lysobacterales</taxon>
        <taxon>Rhodanobacteraceae</taxon>
        <taxon>Dyella</taxon>
    </lineage>
</organism>
<dbReference type="PIRSF" id="PIRSF000018">
    <property type="entry name" value="Mb_ADH_cyt_c"/>
    <property type="match status" value="1"/>
</dbReference>
<comment type="caution">
    <text evidence="7">The sequence shown here is derived from an EMBL/GenBank/DDBJ whole genome shotgun (WGS) entry which is preliminary data.</text>
</comment>
<feature type="domain" description="Cytochrome c" evidence="6">
    <location>
        <begin position="193"/>
        <end position="303"/>
    </location>
</feature>
<protein>
    <submittedName>
        <fullName evidence="7">Cytochrome c</fullName>
    </submittedName>
</protein>
<dbReference type="GO" id="GO:0005506">
    <property type="term" value="F:iron ion binding"/>
    <property type="evidence" value="ECO:0007669"/>
    <property type="project" value="InterPro"/>
</dbReference>
<dbReference type="InterPro" id="IPR051459">
    <property type="entry name" value="Cytochrome_c-type_DH"/>
</dbReference>
<comment type="cofactor">
    <cofactor evidence="4">
        <name>heme c</name>
        <dbReference type="ChEBI" id="CHEBI:61717"/>
    </cofactor>
    <text evidence="4">Binds 3 heme c groups covalently per subunit.</text>
</comment>
<dbReference type="SUPFAM" id="SSF46626">
    <property type="entry name" value="Cytochrome c"/>
    <property type="match status" value="3"/>
</dbReference>
<dbReference type="PROSITE" id="PS51007">
    <property type="entry name" value="CYTC"/>
    <property type="match status" value="3"/>
</dbReference>
<reference evidence="7 8" key="1">
    <citation type="submission" date="2018-07" db="EMBL/GenBank/DDBJ databases">
        <title>Dyella monticola sp. nov. and Dyella psychrodurans sp. nov. isolated from monsoon evergreen broad-leaved forest soil of Dinghu Mountain, China.</title>
        <authorList>
            <person name="Gao Z."/>
            <person name="Qiu L."/>
        </authorList>
    </citation>
    <scope>NUCLEOTIDE SEQUENCE [LARGE SCALE GENOMIC DNA]</scope>
    <source>
        <strain evidence="7 8">4G-K06</strain>
    </source>
</reference>
<evidence type="ECO:0000256" key="4">
    <source>
        <dbReference type="PIRSR" id="PIRSR000018-50"/>
    </source>
</evidence>
<feature type="binding site" description="covalent" evidence="4">
    <location>
        <position position="65"/>
    </location>
    <ligand>
        <name>heme c</name>
        <dbReference type="ChEBI" id="CHEBI:61717"/>
        <label>1</label>
    </ligand>
</feature>
<dbReference type="OrthoDB" id="9811281at2"/>
<sequence length="430" mass="46546">MRSLRWLWIPAVLVVLALAGEWWLSQRPGSRVAAAEDPSIASVLKNPDVIARGRYLAMVGDCVSCHTAQGGEPYAGGRLLPTPFGNIPAPNITPDADTGIGRWRFDDFWRAMHDGIGRDGKRLYPAFSYTSFTKVSRDDALAIFAYLRSLQPVRQPNASLQLRFPYNMRSALMVWRAMYFKPGAYQPDASQSASWNRGAYLVLGLGHCNECHTTRDAWGGAEAHAALSGGQIPEQDWYAPDLSTRANGGLQGWNRQGIIDVLKTGQSPKGTAIGPMADVVASSTQHLSDSDLGAIADYLQSLPARRTPAPPPPGIDSAVLADHGQQIYAQRCESCHGKQGEGVPGVYPPLDGNATVLEPAGVNAVRVVLLGGFPPVTDGNPRPYSMPPYAQQMSDADVAAVVTYIRQAWSNRASAVQERDVVTYRHTPID</sequence>
<feature type="binding site" description="covalent" evidence="4">
    <location>
        <position position="335"/>
    </location>
    <ligand>
        <name>heme c</name>
        <dbReference type="ChEBI" id="CHEBI:61717"/>
        <label>3</label>
    </ligand>
</feature>